<sequence>MATENFTTKPSALLMIKAGSKSCCGCWIPRIGRLMHFGGTGWVVCEMPQVFMTLCEIQDLMKGLVGLDRKMDIEL</sequence>
<accession>A0A8H3ZPJ0</accession>
<dbReference type="AlphaFoldDB" id="A0A8H3ZPJ0"/>
<organism evidence="1 2">
    <name type="scientific">Colletotrichum asianum</name>
    <dbReference type="NCBI Taxonomy" id="702518"/>
    <lineage>
        <taxon>Eukaryota</taxon>
        <taxon>Fungi</taxon>
        <taxon>Dikarya</taxon>
        <taxon>Ascomycota</taxon>
        <taxon>Pezizomycotina</taxon>
        <taxon>Sordariomycetes</taxon>
        <taxon>Hypocreomycetidae</taxon>
        <taxon>Glomerellales</taxon>
        <taxon>Glomerellaceae</taxon>
        <taxon>Colletotrichum</taxon>
        <taxon>Colletotrichum gloeosporioides species complex</taxon>
    </lineage>
</organism>
<name>A0A8H3ZPJ0_9PEZI</name>
<dbReference type="Proteomes" id="UP000434172">
    <property type="component" value="Unassembled WGS sequence"/>
</dbReference>
<protein>
    <submittedName>
        <fullName evidence="1">Uncharacterized protein</fullName>
    </submittedName>
</protein>
<evidence type="ECO:0000313" key="2">
    <source>
        <dbReference type="Proteomes" id="UP000434172"/>
    </source>
</evidence>
<proteinExistence type="predicted"/>
<keyword evidence="2" id="KW-1185">Reference proteome</keyword>
<gene>
    <name evidence="1" type="ORF">GQ607_005727</name>
</gene>
<comment type="caution">
    <text evidence="1">The sequence shown here is derived from an EMBL/GenBank/DDBJ whole genome shotgun (WGS) entry which is preliminary data.</text>
</comment>
<dbReference type="EMBL" id="WOWK01000026">
    <property type="protein sequence ID" value="KAF0326963.1"/>
    <property type="molecule type" value="Genomic_DNA"/>
</dbReference>
<reference evidence="1 2" key="1">
    <citation type="submission" date="2019-12" db="EMBL/GenBank/DDBJ databases">
        <title>A genome sequence resource for the geographically widespread anthracnose pathogen Colletotrichum asianum.</title>
        <authorList>
            <person name="Meng Y."/>
        </authorList>
    </citation>
    <scope>NUCLEOTIDE SEQUENCE [LARGE SCALE GENOMIC DNA]</scope>
    <source>
        <strain evidence="1 2">ICMP 18580</strain>
    </source>
</reference>
<evidence type="ECO:0000313" key="1">
    <source>
        <dbReference type="EMBL" id="KAF0326963.1"/>
    </source>
</evidence>